<protein>
    <submittedName>
        <fullName evidence="2">Uncharacterized membrane protein YsdA (DUF1294 family)</fullName>
    </submittedName>
</protein>
<dbReference type="Proteomes" id="UP001232245">
    <property type="component" value="Unassembled WGS sequence"/>
</dbReference>
<keyword evidence="1" id="KW-0472">Membrane</keyword>
<keyword evidence="3" id="KW-1185">Reference proteome</keyword>
<organism evidence="2 3">
    <name type="scientific">Metabacillus niabensis</name>
    <dbReference type="NCBI Taxonomy" id="324854"/>
    <lineage>
        <taxon>Bacteria</taxon>
        <taxon>Bacillati</taxon>
        <taxon>Bacillota</taxon>
        <taxon>Bacilli</taxon>
        <taxon>Bacillales</taxon>
        <taxon>Bacillaceae</taxon>
        <taxon>Metabacillus</taxon>
    </lineage>
</organism>
<evidence type="ECO:0000313" key="2">
    <source>
        <dbReference type="EMBL" id="MDQ0224646.1"/>
    </source>
</evidence>
<dbReference type="RefSeq" id="WP_095300628.1">
    <property type="nucleotide sequence ID" value="NZ_CADEPK010000007.1"/>
</dbReference>
<feature type="transmembrane region" description="Helical" evidence="1">
    <location>
        <begin position="6"/>
        <end position="24"/>
    </location>
</feature>
<keyword evidence="1" id="KW-0812">Transmembrane</keyword>
<accession>A0ABT9YYH2</accession>
<feature type="transmembrane region" description="Helical" evidence="1">
    <location>
        <begin position="68"/>
        <end position="85"/>
    </location>
</feature>
<keyword evidence="1" id="KW-1133">Transmembrane helix</keyword>
<feature type="transmembrane region" description="Helical" evidence="1">
    <location>
        <begin position="36"/>
        <end position="56"/>
    </location>
</feature>
<dbReference type="EMBL" id="JAUSTZ010000002">
    <property type="protein sequence ID" value="MDQ0224646.1"/>
    <property type="molecule type" value="Genomic_DNA"/>
</dbReference>
<evidence type="ECO:0000256" key="1">
    <source>
        <dbReference type="SAM" id="Phobius"/>
    </source>
</evidence>
<reference evidence="2 3" key="1">
    <citation type="submission" date="2023-07" db="EMBL/GenBank/DDBJ databases">
        <title>Genomic Encyclopedia of Type Strains, Phase IV (KMG-IV): sequencing the most valuable type-strain genomes for metagenomic binning, comparative biology and taxonomic classification.</title>
        <authorList>
            <person name="Goeker M."/>
        </authorList>
    </citation>
    <scope>NUCLEOTIDE SEQUENCE [LARGE SCALE GENOMIC DNA]</scope>
    <source>
        <strain evidence="2 3">DSM 17723</strain>
    </source>
</reference>
<evidence type="ECO:0000313" key="3">
    <source>
        <dbReference type="Proteomes" id="UP001232245"/>
    </source>
</evidence>
<sequence>MVYFICIYLLLNLICFILMGLDKRRAKRGEWRIKESTLWTIAILGGALGGTLAMNIFRHKTKHASFKFGFPTVLLVHFLLIIYLFKTMA</sequence>
<name>A0ABT9YYH2_9BACI</name>
<comment type="caution">
    <text evidence="2">The sequence shown here is derived from an EMBL/GenBank/DDBJ whole genome shotgun (WGS) entry which is preliminary data.</text>
</comment>
<proteinExistence type="predicted"/>
<dbReference type="InterPro" id="IPR010718">
    <property type="entry name" value="DUF1294"/>
</dbReference>
<dbReference type="Pfam" id="PF06961">
    <property type="entry name" value="DUF1294"/>
    <property type="match status" value="1"/>
</dbReference>
<gene>
    <name evidence="2" type="ORF">J2S02_000975</name>
</gene>